<evidence type="ECO:0000256" key="6">
    <source>
        <dbReference type="PIRSR" id="PIRSR026534-1"/>
    </source>
</evidence>
<dbReference type="PANTHER" id="PTHR43301:SF3">
    <property type="entry name" value="ARABINAN ENDO-1,5-ALPHA-L-ARABINOSIDASE A-RELATED"/>
    <property type="match status" value="1"/>
</dbReference>
<comment type="pathway">
    <text evidence="1 5">Glycan metabolism; L-arabinan degradation.</text>
</comment>
<gene>
    <name evidence="11" type="ORF">IEN85_00945</name>
</gene>
<feature type="active site" description="Proton acceptor" evidence="6">
    <location>
        <position position="47"/>
    </location>
</feature>
<evidence type="ECO:0000256" key="2">
    <source>
        <dbReference type="ARBA" id="ARBA00009865"/>
    </source>
</evidence>
<keyword evidence="10" id="KW-0732">Signal</keyword>
<reference evidence="11" key="1">
    <citation type="submission" date="2020-09" db="EMBL/GenBank/DDBJ databases">
        <title>Pelagicoccus enzymogenes sp. nov. with an EPS production, isolated from marine sediment.</title>
        <authorList>
            <person name="Feng X."/>
        </authorList>
    </citation>
    <scope>NUCLEOTIDE SEQUENCE</scope>
    <source>
        <strain evidence="11">NFK12</strain>
    </source>
</reference>
<organism evidence="11 12">
    <name type="scientific">Pelagicoccus enzymogenes</name>
    <dbReference type="NCBI Taxonomy" id="2773457"/>
    <lineage>
        <taxon>Bacteria</taxon>
        <taxon>Pseudomonadati</taxon>
        <taxon>Verrucomicrobiota</taxon>
        <taxon>Opitutia</taxon>
        <taxon>Puniceicoccales</taxon>
        <taxon>Pelagicoccaceae</taxon>
        <taxon>Pelagicoccus</taxon>
    </lineage>
</organism>
<dbReference type="Pfam" id="PF04616">
    <property type="entry name" value="Glyco_hydro_43"/>
    <property type="match status" value="1"/>
</dbReference>
<dbReference type="Proteomes" id="UP000622317">
    <property type="component" value="Unassembled WGS sequence"/>
</dbReference>
<proteinExistence type="inferred from homology"/>
<dbReference type="GO" id="GO:0046558">
    <property type="term" value="F:arabinan endo-1,5-alpha-L-arabinosidase activity"/>
    <property type="evidence" value="ECO:0007669"/>
    <property type="project" value="InterPro"/>
</dbReference>
<feature type="binding site" evidence="7">
    <location>
        <position position="47"/>
    </location>
    <ligand>
        <name>substrate</name>
    </ligand>
</feature>
<evidence type="ECO:0000256" key="5">
    <source>
        <dbReference type="PIRNR" id="PIRNR026534"/>
    </source>
</evidence>
<dbReference type="AlphaFoldDB" id="A0A927F5J0"/>
<evidence type="ECO:0000313" key="12">
    <source>
        <dbReference type="Proteomes" id="UP000622317"/>
    </source>
</evidence>
<dbReference type="Gene3D" id="2.115.10.20">
    <property type="entry name" value="Glycosyl hydrolase domain, family 43"/>
    <property type="match status" value="1"/>
</dbReference>
<dbReference type="PIRSF" id="PIRSF026534">
    <property type="entry name" value="Endo_alpha-L-arabinosidase"/>
    <property type="match status" value="1"/>
</dbReference>
<feature type="region of interest" description="Disordered" evidence="9">
    <location>
        <begin position="212"/>
        <end position="233"/>
    </location>
</feature>
<feature type="site" description="Important for catalytic activity, responsible for pKa modulation of the active site Glu and correct orientation of both the proton donor and substrate" evidence="8">
    <location>
        <position position="167"/>
    </location>
</feature>
<name>A0A927F5J0_9BACT</name>
<feature type="active site" description="Proton donor" evidence="6">
    <location>
        <position position="240"/>
    </location>
</feature>
<dbReference type="RefSeq" id="WP_191615187.1">
    <property type="nucleotide sequence ID" value="NZ_JACYFG010000002.1"/>
</dbReference>
<keyword evidence="12" id="KW-1185">Reference proteome</keyword>
<keyword evidence="3 5" id="KW-0378">Hydrolase</keyword>
<comment type="similarity">
    <text evidence="2 5">Belongs to the glycosyl hydrolase 43 family.</text>
</comment>
<feature type="binding site" evidence="7">
    <location>
        <begin position="164"/>
        <end position="167"/>
    </location>
    <ligand>
        <name>substrate</name>
    </ligand>
</feature>
<feature type="site" description="Important for substrate recognition" evidence="8">
    <location>
        <position position="310"/>
    </location>
</feature>
<evidence type="ECO:0000313" key="11">
    <source>
        <dbReference type="EMBL" id="MBD5778061.1"/>
    </source>
</evidence>
<evidence type="ECO:0000256" key="9">
    <source>
        <dbReference type="SAM" id="MobiDB-lite"/>
    </source>
</evidence>
<dbReference type="InterPro" id="IPR050727">
    <property type="entry name" value="GH43_arabinanases"/>
</dbReference>
<dbReference type="SUPFAM" id="SSF75005">
    <property type="entry name" value="Arabinanase/levansucrase/invertase"/>
    <property type="match status" value="1"/>
</dbReference>
<dbReference type="EMBL" id="JACYFG010000002">
    <property type="protein sequence ID" value="MBD5778061.1"/>
    <property type="molecule type" value="Genomic_DNA"/>
</dbReference>
<protein>
    <submittedName>
        <fullName evidence="11">Arabinan endo-1,5-alpha-L-arabinosidase</fullName>
    </submittedName>
</protein>
<evidence type="ECO:0000256" key="1">
    <source>
        <dbReference type="ARBA" id="ARBA00004834"/>
    </source>
</evidence>
<keyword evidence="4 5" id="KW-0326">Glycosidase</keyword>
<feature type="signal peptide" evidence="10">
    <location>
        <begin position="1"/>
        <end position="24"/>
    </location>
</feature>
<dbReference type="CDD" id="cd18830">
    <property type="entry name" value="GH43_CjArb43A-like"/>
    <property type="match status" value="1"/>
</dbReference>
<comment type="caution">
    <text evidence="11">The sequence shown here is derived from an EMBL/GenBank/DDBJ whole genome shotgun (WGS) entry which is preliminary data.</text>
</comment>
<evidence type="ECO:0000256" key="7">
    <source>
        <dbReference type="PIRSR" id="PIRSR026534-2"/>
    </source>
</evidence>
<evidence type="ECO:0000256" key="3">
    <source>
        <dbReference type="ARBA" id="ARBA00022801"/>
    </source>
</evidence>
<dbReference type="PANTHER" id="PTHR43301">
    <property type="entry name" value="ARABINAN ENDO-1,5-ALPHA-L-ARABINOSIDASE"/>
    <property type="match status" value="1"/>
</dbReference>
<dbReference type="InterPro" id="IPR016840">
    <property type="entry name" value="Glyco_hydro_43_endo_a_Ara-ase"/>
</dbReference>
<feature type="binding site" evidence="7">
    <location>
        <begin position="184"/>
        <end position="186"/>
    </location>
    <ligand>
        <name>substrate</name>
    </ligand>
</feature>
<evidence type="ECO:0000256" key="8">
    <source>
        <dbReference type="PIRSR" id="PIRSR026534-3"/>
    </source>
</evidence>
<feature type="chain" id="PRO_5036835227" evidence="10">
    <location>
        <begin position="25"/>
        <end position="365"/>
    </location>
</feature>
<feature type="binding site" evidence="7">
    <location>
        <position position="124"/>
    </location>
    <ligand>
        <name>substrate</name>
    </ligand>
</feature>
<evidence type="ECO:0000256" key="4">
    <source>
        <dbReference type="ARBA" id="ARBA00023295"/>
    </source>
</evidence>
<accession>A0A927F5J0</accession>
<dbReference type="GO" id="GO:0005975">
    <property type="term" value="P:carbohydrate metabolic process"/>
    <property type="evidence" value="ECO:0007669"/>
    <property type="project" value="InterPro"/>
</dbReference>
<dbReference type="InterPro" id="IPR023296">
    <property type="entry name" value="Glyco_hydro_beta-prop_sf"/>
</dbReference>
<evidence type="ECO:0000256" key="10">
    <source>
        <dbReference type="SAM" id="SignalP"/>
    </source>
</evidence>
<sequence length="365" mass="40461">MKIATLQSLFLATALTTSITSASAQSDGPPKDWPDFSKPHSDIPVHDPVMAKEGDTYYLFCTGRGIGVWSSPDLKQWVRLDPVFSERPAWAVETVPTFRGHIWAPDIYHHDGTYYLYYSISAFGKNTSAIGVATNTTLDPESPDFEWVDHGKVIQSFPGLTNWNAIDPNIVEAQDGTPYMSFGSFWGGLKLVEINPDLISLVEEDPINLPTIASRKTDPEAPNPPAPGNNPVDAGGNAIEAPFIFRHGDYYYQFASIDYCCRGADSTYKMIVGRSETVKGPYLDREGKRMDRGGGTILLEGDENWYGVGHNSAYTFDGTDYLIYHAYDASHERGLAKLRINKIDWTDDGWPTVGELVTPEEAKDE</sequence>
<dbReference type="InterPro" id="IPR006710">
    <property type="entry name" value="Glyco_hydro_43"/>
</dbReference>